<sequence length="140" mass="16236">MIASDFLTQKAEEVVNTLSLVIKNNLLAKVISLYRIKGNWSCNIRNTVKRQAFECYQYCGSITNDSRALYYTGLYLWRGYVRMEEDEFDDIKAKKSNTISPTSLHLNNADAQYELVTLYYKKHIKLFKRSVTPGLCSGWK</sequence>
<dbReference type="AlphaFoldDB" id="A0A2Z6QEW4"/>
<evidence type="ECO:0000313" key="1">
    <source>
        <dbReference type="EMBL" id="GBB83301.1"/>
    </source>
</evidence>
<proteinExistence type="predicted"/>
<comment type="caution">
    <text evidence="1">The sequence shown here is derived from an EMBL/GenBank/DDBJ whole genome shotgun (WGS) entry which is preliminary data.</text>
</comment>
<dbReference type="SUPFAM" id="SSF81901">
    <property type="entry name" value="HCP-like"/>
    <property type="match status" value="1"/>
</dbReference>
<keyword evidence="2" id="KW-1185">Reference proteome</keyword>
<evidence type="ECO:0000313" key="2">
    <source>
        <dbReference type="Proteomes" id="UP000247702"/>
    </source>
</evidence>
<name>A0A2Z6QEW4_9GLOM</name>
<dbReference type="Proteomes" id="UP000247702">
    <property type="component" value="Unassembled WGS sequence"/>
</dbReference>
<protein>
    <submittedName>
        <fullName evidence="1">Uncharacterized protein</fullName>
    </submittedName>
</protein>
<organism evidence="1 2">
    <name type="scientific">Rhizophagus clarus</name>
    <dbReference type="NCBI Taxonomy" id="94130"/>
    <lineage>
        <taxon>Eukaryota</taxon>
        <taxon>Fungi</taxon>
        <taxon>Fungi incertae sedis</taxon>
        <taxon>Mucoromycota</taxon>
        <taxon>Glomeromycotina</taxon>
        <taxon>Glomeromycetes</taxon>
        <taxon>Glomerales</taxon>
        <taxon>Glomeraceae</taxon>
        <taxon>Rhizophagus</taxon>
    </lineage>
</organism>
<gene>
    <name evidence="1" type="ORF">RclHR1_10020005</name>
</gene>
<accession>A0A2Z6QEW4</accession>
<dbReference type="EMBL" id="BEXD01000006">
    <property type="protein sequence ID" value="GBB83301.1"/>
    <property type="molecule type" value="Genomic_DNA"/>
</dbReference>
<reference evidence="1 2" key="1">
    <citation type="submission" date="2017-11" db="EMBL/GenBank/DDBJ databases">
        <title>The genome of Rhizophagus clarus HR1 reveals common genetic basis of auxotrophy among arbuscular mycorrhizal fungi.</title>
        <authorList>
            <person name="Kobayashi Y."/>
        </authorList>
    </citation>
    <scope>NUCLEOTIDE SEQUENCE [LARGE SCALE GENOMIC DNA]</scope>
    <source>
        <strain evidence="1 2">HR1</strain>
    </source>
</reference>